<dbReference type="Gene3D" id="3.30.420.10">
    <property type="entry name" value="Ribonuclease H-like superfamily/Ribonuclease H"/>
    <property type="match status" value="1"/>
</dbReference>
<accession>A0ABU5CQG3</accession>
<sequence>MTKAESYSIAVATGSIIARASFLKEMDKLSEQVGMELPKGASQKVDRAIAELIQLKGKDALSSCAKTHFANTQKANAYL</sequence>
<comment type="caution">
    <text evidence="4">The sequence shown here is derived from an EMBL/GenBank/DDBJ whole genome shotgun (WGS) entry which is preliminary data.</text>
</comment>
<dbReference type="InterPro" id="IPR036397">
    <property type="entry name" value="RNaseH_sf"/>
</dbReference>
<name>A0ABU5CQG3_9BACI</name>
<comment type="similarity">
    <text evidence="2">Belongs to the RNase HII family.</text>
</comment>
<reference evidence="4 5" key="1">
    <citation type="submission" date="2023-10" db="EMBL/GenBank/DDBJ databases">
        <title>Virgibacillus soli CC-YMP-6 genome.</title>
        <authorList>
            <person name="Miliotis G."/>
            <person name="Sengupta P."/>
            <person name="Hameed A."/>
            <person name="Chuvochina M."/>
            <person name="Mcdonagh F."/>
            <person name="Simpson A.C."/>
            <person name="Singh N.K."/>
            <person name="Rekha P.D."/>
            <person name="Raman K."/>
            <person name="Hugenholtz P."/>
            <person name="Venkateswaran K."/>
        </authorList>
    </citation>
    <scope>NUCLEOTIDE SEQUENCE [LARGE SCALE GENOMIC DNA]</scope>
    <source>
        <strain evidence="4 5">CC-YMP-6</strain>
    </source>
</reference>
<comment type="function">
    <text evidence="2">Endonuclease that specifically degrades the RNA of RNA-DNA hybrids.</text>
</comment>
<dbReference type="PROSITE" id="PS51975">
    <property type="entry name" value="RNASE_H_2"/>
    <property type="match status" value="1"/>
</dbReference>
<dbReference type="SUPFAM" id="SSF53098">
    <property type="entry name" value="Ribonuclease H-like"/>
    <property type="match status" value="1"/>
</dbReference>
<organism evidence="4 5">
    <name type="scientific">Paracerasibacillus soli</name>
    <dbReference type="NCBI Taxonomy" id="480284"/>
    <lineage>
        <taxon>Bacteria</taxon>
        <taxon>Bacillati</taxon>
        <taxon>Bacillota</taxon>
        <taxon>Bacilli</taxon>
        <taxon>Bacillales</taxon>
        <taxon>Bacillaceae</taxon>
        <taxon>Paracerasibacillus</taxon>
    </lineage>
</organism>
<protein>
    <recommendedName>
        <fullName evidence="2">Ribonuclease</fullName>
        <ecNumber evidence="2">3.1.26.4</ecNumber>
    </recommendedName>
</protein>
<keyword evidence="2" id="KW-0540">Nuclease</keyword>
<evidence type="ECO:0000256" key="1">
    <source>
        <dbReference type="PROSITE-ProRule" id="PRU01319"/>
    </source>
</evidence>
<comment type="catalytic activity">
    <reaction evidence="2">
        <text>Endonucleolytic cleavage to 5'-phosphomonoester.</text>
        <dbReference type="EC" id="3.1.26.4"/>
    </reaction>
</comment>
<dbReference type="InterPro" id="IPR024567">
    <property type="entry name" value="RNase_HII/HIII_dom"/>
</dbReference>
<dbReference type="Proteomes" id="UP001275315">
    <property type="component" value="Unassembled WGS sequence"/>
</dbReference>
<dbReference type="EC" id="3.1.26.4" evidence="2"/>
<feature type="domain" description="RNase H type-2" evidence="3">
    <location>
        <begin position="1"/>
        <end position="79"/>
    </location>
</feature>
<keyword evidence="2" id="KW-0255">Endonuclease</keyword>
<evidence type="ECO:0000259" key="3">
    <source>
        <dbReference type="PROSITE" id="PS51975"/>
    </source>
</evidence>
<evidence type="ECO:0000313" key="4">
    <source>
        <dbReference type="EMBL" id="MDY0408618.1"/>
    </source>
</evidence>
<dbReference type="Pfam" id="PF01351">
    <property type="entry name" value="RNase_HII"/>
    <property type="match status" value="1"/>
</dbReference>
<comment type="caution">
    <text evidence="1">Lacks conserved residue(s) required for the propagation of feature annotation.</text>
</comment>
<dbReference type="InterPro" id="IPR012337">
    <property type="entry name" value="RNaseH-like_sf"/>
</dbReference>
<dbReference type="EMBL" id="JAWDIQ010000001">
    <property type="protein sequence ID" value="MDY0408618.1"/>
    <property type="molecule type" value="Genomic_DNA"/>
</dbReference>
<keyword evidence="5" id="KW-1185">Reference proteome</keyword>
<evidence type="ECO:0000313" key="5">
    <source>
        <dbReference type="Proteomes" id="UP001275315"/>
    </source>
</evidence>
<proteinExistence type="inferred from homology"/>
<evidence type="ECO:0000256" key="2">
    <source>
        <dbReference type="RuleBase" id="RU003515"/>
    </source>
</evidence>
<gene>
    <name evidence="4" type="ORF">RWD45_08700</name>
</gene>
<keyword evidence="2" id="KW-0378">Hydrolase</keyword>
<dbReference type="RefSeq" id="WP_320379335.1">
    <property type="nucleotide sequence ID" value="NZ_JAWDIQ010000001.1"/>
</dbReference>